<dbReference type="EMBL" id="CP120682">
    <property type="protein sequence ID" value="WKN39546.1"/>
    <property type="molecule type" value="Genomic_DNA"/>
</dbReference>
<dbReference type="AlphaFoldDB" id="A0AA49GSZ0"/>
<evidence type="ECO:0000313" key="1">
    <source>
        <dbReference type="EMBL" id="WKN39546.1"/>
    </source>
</evidence>
<proteinExistence type="predicted"/>
<name>A0AA49GSZ0_9BACT</name>
<accession>A0AA49GSZ0</accession>
<sequence>MQIYNRHVDAKRIHAELGYAKLILAKVSFDSALFQKELRKALTVLLPNDVEMLRSWCYIKFGHRYRSTLDECFAREQTN</sequence>
<reference evidence="1" key="1">
    <citation type="journal article" date="2023" name="Comput. Struct. Biotechnol. J.">
        <title>Discovery of a novel marine Bacteroidetes with a rich repertoire of carbohydrate-active enzymes.</title>
        <authorList>
            <person name="Chen B."/>
            <person name="Liu G."/>
            <person name="Chen Q."/>
            <person name="Wang H."/>
            <person name="Liu L."/>
            <person name="Tang K."/>
        </authorList>
    </citation>
    <scope>NUCLEOTIDE SEQUENCE</scope>
    <source>
        <strain evidence="1">TK19036</strain>
    </source>
</reference>
<reference evidence="1" key="2">
    <citation type="journal article" date="2024" name="Antonie Van Leeuwenhoek">
        <title>Roseihalotalea indica gen. nov., sp. nov., a halophilic Bacteroidetes from mesopelagic Southwest Indian Ocean with higher carbohydrate metabolic potential.</title>
        <authorList>
            <person name="Chen B."/>
            <person name="Zhang M."/>
            <person name="Lin D."/>
            <person name="Ye J."/>
            <person name="Tang K."/>
        </authorList>
    </citation>
    <scope>NUCLEOTIDE SEQUENCE</scope>
    <source>
        <strain evidence="1">TK19036</strain>
    </source>
</reference>
<gene>
    <name evidence="1" type="ORF">K4G66_12670</name>
</gene>
<organism evidence="1">
    <name type="scientific">Roseihalotalea indica</name>
    <dbReference type="NCBI Taxonomy" id="2867963"/>
    <lineage>
        <taxon>Bacteria</taxon>
        <taxon>Pseudomonadati</taxon>
        <taxon>Bacteroidota</taxon>
        <taxon>Cytophagia</taxon>
        <taxon>Cytophagales</taxon>
        <taxon>Catalimonadaceae</taxon>
        <taxon>Roseihalotalea</taxon>
    </lineage>
</organism>
<protein>
    <submittedName>
        <fullName evidence="1">Uncharacterized protein</fullName>
    </submittedName>
</protein>